<reference evidence="7" key="1">
    <citation type="submission" date="2022-07" db="EMBL/GenBank/DDBJ databases">
        <title>Parvularcula maris sp. nov., an algicidal bacterium isolated from seawater.</title>
        <authorList>
            <person name="Li F."/>
        </authorList>
    </citation>
    <scope>NUCLEOTIDE SEQUENCE</scope>
    <source>
        <strain evidence="7">BGMRC 0090</strain>
    </source>
</reference>
<evidence type="ECO:0000313" key="7">
    <source>
        <dbReference type="EMBL" id="MCQ8185382.1"/>
    </source>
</evidence>
<dbReference type="InterPro" id="IPR001173">
    <property type="entry name" value="Glyco_trans_2-like"/>
</dbReference>
<evidence type="ECO:0000256" key="3">
    <source>
        <dbReference type="ARBA" id="ARBA00022676"/>
    </source>
</evidence>
<feature type="domain" description="Glycosyltransferase 2-like" evidence="6">
    <location>
        <begin position="9"/>
        <end position="166"/>
    </location>
</feature>
<dbReference type="InterPro" id="IPR029044">
    <property type="entry name" value="Nucleotide-diphossugar_trans"/>
</dbReference>
<dbReference type="Proteomes" id="UP001142610">
    <property type="component" value="Unassembled WGS sequence"/>
</dbReference>
<evidence type="ECO:0000256" key="1">
    <source>
        <dbReference type="ARBA" id="ARBA00001946"/>
    </source>
</evidence>
<dbReference type="PANTHER" id="PTHR48090:SF10">
    <property type="entry name" value="GLUCOSYL-3-PHOSPHOGLYCERATE SYNTHASE"/>
    <property type="match status" value="1"/>
</dbReference>
<dbReference type="SUPFAM" id="SSF53448">
    <property type="entry name" value="Nucleotide-diphospho-sugar transferases"/>
    <property type="match status" value="1"/>
</dbReference>
<comment type="similarity">
    <text evidence="2">Belongs to the glycosyltransferase 2 family.</text>
</comment>
<evidence type="ECO:0000256" key="5">
    <source>
        <dbReference type="ARBA" id="ARBA00022842"/>
    </source>
</evidence>
<keyword evidence="4" id="KW-0808">Transferase</keyword>
<name>A0A9X2L995_9PROT</name>
<dbReference type="RefSeq" id="WP_256619268.1">
    <property type="nucleotide sequence ID" value="NZ_JANIBC010000005.1"/>
</dbReference>
<dbReference type="Gene3D" id="3.90.550.10">
    <property type="entry name" value="Spore Coat Polysaccharide Biosynthesis Protein SpsA, Chain A"/>
    <property type="match status" value="1"/>
</dbReference>
<evidence type="ECO:0000259" key="6">
    <source>
        <dbReference type="Pfam" id="PF00535"/>
    </source>
</evidence>
<dbReference type="EMBL" id="JANIBC010000005">
    <property type="protein sequence ID" value="MCQ8185382.1"/>
    <property type="molecule type" value="Genomic_DNA"/>
</dbReference>
<dbReference type="InterPro" id="IPR050256">
    <property type="entry name" value="Glycosyltransferase_2"/>
</dbReference>
<dbReference type="PANTHER" id="PTHR48090">
    <property type="entry name" value="UNDECAPRENYL-PHOSPHATE 4-DEOXY-4-FORMAMIDO-L-ARABINOSE TRANSFERASE-RELATED"/>
    <property type="match status" value="1"/>
</dbReference>
<dbReference type="GO" id="GO:0016757">
    <property type="term" value="F:glycosyltransferase activity"/>
    <property type="evidence" value="ECO:0007669"/>
    <property type="project" value="UniProtKB-KW"/>
</dbReference>
<comment type="cofactor">
    <cofactor evidence="1">
        <name>Mg(2+)</name>
        <dbReference type="ChEBI" id="CHEBI:18420"/>
    </cofactor>
</comment>
<protein>
    <submittedName>
        <fullName evidence="7">Glycosyltransferase family 2 protein</fullName>
    </submittedName>
</protein>
<evidence type="ECO:0000256" key="2">
    <source>
        <dbReference type="ARBA" id="ARBA00006739"/>
    </source>
</evidence>
<proteinExistence type="inferred from homology"/>
<evidence type="ECO:0000313" key="8">
    <source>
        <dbReference type="Proteomes" id="UP001142610"/>
    </source>
</evidence>
<organism evidence="7 8">
    <name type="scientific">Parvularcula maris</name>
    <dbReference type="NCBI Taxonomy" id="2965077"/>
    <lineage>
        <taxon>Bacteria</taxon>
        <taxon>Pseudomonadati</taxon>
        <taxon>Pseudomonadota</taxon>
        <taxon>Alphaproteobacteria</taxon>
        <taxon>Parvularculales</taxon>
        <taxon>Parvularculaceae</taxon>
        <taxon>Parvularcula</taxon>
    </lineage>
</organism>
<dbReference type="CDD" id="cd00761">
    <property type="entry name" value="Glyco_tranf_GTA_type"/>
    <property type="match status" value="1"/>
</dbReference>
<dbReference type="AlphaFoldDB" id="A0A9X2L995"/>
<evidence type="ECO:0000256" key="4">
    <source>
        <dbReference type="ARBA" id="ARBA00022679"/>
    </source>
</evidence>
<dbReference type="Pfam" id="PF00535">
    <property type="entry name" value="Glycos_transf_2"/>
    <property type="match status" value="1"/>
</dbReference>
<keyword evidence="3" id="KW-0328">Glycosyltransferase</keyword>
<keyword evidence="8" id="KW-1185">Reference proteome</keyword>
<keyword evidence="5" id="KW-0460">Magnesium</keyword>
<gene>
    <name evidence="7" type="ORF">NOG11_08245</name>
</gene>
<sequence length="320" mass="36779">MGHEKRSVSIVFRALNEEKWFADALQACRDQDLSGSDIETEIILVDSGSTDGTLEIAERFGCRIVHIKKQDFTFGRSLNWGCEAATGEVLVFISAHCIPAHPRWLVNLTEPLLADKADYTYGKQVGHEVSRFSEKQIFAKYFTEHDKPDQGDFFVNNANSAIRTSVWERYRFCEKATGLEDMVLGKALKADGGRIAYIADAPVVHIHEETLKQTRRRYYREALTLREIMPEVQVTFRDFCRYFTAAVFHDWGEALKERCFASVAGEILLFRFNQFWGTYKGHNEHRTLSRTQKEAYYYPASHKRNEKAHRSLIGEAAETS</sequence>
<comment type="caution">
    <text evidence="7">The sequence shown here is derived from an EMBL/GenBank/DDBJ whole genome shotgun (WGS) entry which is preliminary data.</text>
</comment>
<accession>A0A9X2L995</accession>